<organism evidence="3 4">
    <name type="scientific">Adineta steineri</name>
    <dbReference type="NCBI Taxonomy" id="433720"/>
    <lineage>
        <taxon>Eukaryota</taxon>
        <taxon>Metazoa</taxon>
        <taxon>Spiralia</taxon>
        <taxon>Gnathifera</taxon>
        <taxon>Rotifera</taxon>
        <taxon>Eurotatoria</taxon>
        <taxon>Bdelloidea</taxon>
        <taxon>Adinetida</taxon>
        <taxon>Adinetidae</taxon>
        <taxon>Adineta</taxon>
    </lineage>
</organism>
<dbReference type="GO" id="GO:0006289">
    <property type="term" value="P:nucleotide-excision repair"/>
    <property type="evidence" value="ECO:0007669"/>
    <property type="project" value="InterPro"/>
</dbReference>
<evidence type="ECO:0000259" key="2">
    <source>
        <dbReference type="PROSITE" id="PS50835"/>
    </source>
</evidence>
<dbReference type="InterPro" id="IPR035935">
    <property type="entry name" value="TFB5-like_sf"/>
</dbReference>
<dbReference type="InterPro" id="IPR007110">
    <property type="entry name" value="Ig-like_dom"/>
</dbReference>
<reference evidence="3" key="1">
    <citation type="submission" date="2021-02" db="EMBL/GenBank/DDBJ databases">
        <authorList>
            <person name="Nowell W R."/>
        </authorList>
    </citation>
    <scope>NUCLEOTIDE SEQUENCE</scope>
</reference>
<dbReference type="InterPro" id="IPR013783">
    <property type="entry name" value="Ig-like_fold"/>
</dbReference>
<dbReference type="OrthoDB" id="10012075at2759"/>
<keyword evidence="1" id="KW-0472">Membrane</keyword>
<evidence type="ECO:0000313" key="4">
    <source>
        <dbReference type="Proteomes" id="UP000663832"/>
    </source>
</evidence>
<keyword evidence="4" id="KW-1185">Reference proteome</keyword>
<dbReference type="SUPFAM" id="SSF48726">
    <property type="entry name" value="Immunoglobulin"/>
    <property type="match status" value="3"/>
</dbReference>
<accession>A0A813X0H9</accession>
<comment type="caution">
    <text evidence="3">The sequence shown here is derived from an EMBL/GenBank/DDBJ whole genome shotgun (WGS) entry which is preliminary data.</text>
</comment>
<dbReference type="SUPFAM" id="SSF142897">
    <property type="entry name" value="TFB5-like"/>
    <property type="match status" value="1"/>
</dbReference>
<dbReference type="InterPro" id="IPR009400">
    <property type="entry name" value="TFIIH_TTDA/Tfb5"/>
</dbReference>
<dbReference type="Proteomes" id="UP000663832">
    <property type="component" value="Unassembled WGS sequence"/>
</dbReference>
<dbReference type="SMART" id="SM00409">
    <property type="entry name" value="IG"/>
    <property type="match status" value="3"/>
</dbReference>
<keyword evidence="1" id="KW-0812">Transmembrane</keyword>
<dbReference type="Pfam" id="PF13927">
    <property type="entry name" value="Ig_3"/>
    <property type="match status" value="1"/>
</dbReference>
<feature type="domain" description="Ig-like" evidence="2">
    <location>
        <begin position="125"/>
        <end position="205"/>
    </location>
</feature>
<dbReference type="InterPro" id="IPR013106">
    <property type="entry name" value="Ig_V-set"/>
</dbReference>
<gene>
    <name evidence="3" type="ORF">QVE165_LOCUS7311</name>
</gene>
<dbReference type="EMBL" id="CAJNOM010000031">
    <property type="protein sequence ID" value="CAF0859920.1"/>
    <property type="molecule type" value="Genomic_DNA"/>
</dbReference>
<dbReference type="Gene3D" id="2.60.40.10">
    <property type="entry name" value="Immunoglobulins"/>
    <property type="match status" value="3"/>
</dbReference>
<dbReference type="PROSITE" id="PS50835">
    <property type="entry name" value="IG_LIKE"/>
    <property type="match status" value="2"/>
</dbReference>
<dbReference type="SMART" id="SM00408">
    <property type="entry name" value="IGc2"/>
    <property type="match status" value="3"/>
</dbReference>
<dbReference type="GO" id="GO:0000439">
    <property type="term" value="C:transcription factor TFIIH core complex"/>
    <property type="evidence" value="ECO:0007669"/>
    <property type="project" value="InterPro"/>
</dbReference>
<keyword evidence="1" id="KW-1133">Transmembrane helix</keyword>
<dbReference type="Gene3D" id="3.30.70.1220">
    <property type="entry name" value="TFB5-like"/>
    <property type="match status" value="1"/>
</dbReference>
<feature type="transmembrane region" description="Helical" evidence="1">
    <location>
        <begin position="6"/>
        <end position="22"/>
    </location>
</feature>
<dbReference type="SMART" id="SM01395">
    <property type="entry name" value="Tbf5"/>
    <property type="match status" value="1"/>
</dbReference>
<dbReference type="Pfam" id="PF07686">
    <property type="entry name" value="V-set"/>
    <property type="match status" value="1"/>
</dbReference>
<dbReference type="InterPro" id="IPR036179">
    <property type="entry name" value="Ig-like_dom_sf"/>
</dbReference>
<feature type="domain" description="Ig-like" evidence="2">
    <location>
        <begin position="216"/>
        <end position="312"/>
    </location>
</feature>
<protein>
    <recommendedName>
        <fullName evidence="2">Ig-like domain-containing protein</fullName>
    </recommendedName>
</protein>
<sequence>MPSWCVYYFLLQCLIIFIYYFDKTLSTNDYHQVLKADVGQDIIMSCIFDDDKIEQVSFMRQMTGDILSVGSELFVYQSNIELKQFSSNRLDLILKSVNLNDSGLYTCMFNDEKLISFLIEILVAPHFVSYYPLEGSISYPEGSSLNLSCHAFAIPSVNISWIFKNKIKHSKSIHHGENLYLTSIQPSDSGLYECVASNMYHASISRAFYVTVQYVPHVLILNDKIRNILHDTVIIKCRVCSIPQVNHIYWFRENQQIIDINIDIKTQIIDDQCSESLMKIININEYQFGQYECRADNILGYKSDYTSIQQISRIRKVKQKIYTDEINRNGRTALSYNKTQKRKKTQTITTNMVNVVKGALLKCDPAIIQYLIYLDETLAFGEKFILNRLDEQHLFVQSTAVTMIKQKLQEQIDKISYDSTQTK</sequence>
<dbReference type="GO" id="GO:0006367">
    <property type="term" value="P:transcription initiation at RNA polymerase II promoter"/>
    <property type="evidence" value="ECO:0007669"/>
    <property type="project" value="InterPro"/>
</dbReference>
<dbReference type="PANTHER" id="PTHR46013">
    <property type="entry name" value="VASCULAR CELL ADHESION MOLECULE 1"/>
    <property type="match status" value="1"/>
</dbReference>
<dbReference type="Pfam" id="PF06331">
    <property type="entry name" value="Tfb5"/>
    <property type="match status" value="1"/>
</dbReference>
<dbReference type="InterPro" id="IPR003598">
    <property type="entry name" value="Ig_sub2"/>
</dbReference>
<dbReference type="InterPro" id="IPR003599">
    <property type="entry name" value="Ig_sub"/>
</dbReference>
<dbReference type="PANTHER" id="PTHR46013:SF7">
    <property type="entry name" value="IG-LIKE DOMAIN-CONTAINING PROTEIN"/>
    <property type="match status" value="1"/>
</dbReference>
<evidence type="ECO:0000256" key="1">
    <source>
        <dbReference type="SAM" id="Phobius"/>
    </source>
</evidence>
<dbReference type="AlphaFoldDB" id="A0A813X0H9"/>
<name>A0A813X0H9_9BILA</name>
<evidence type="ECO:0000313" key="3">
    <source>
        <dbReference type="EMBL" id="CAF0859920.1"/>
    </source>
</evidence>
<proteinExistence type="predicted"/>